<proteinExistence type="predicted"/>
<dbReference type="InterPro" id="IPR035445">
    <property type="entry name" value="GYF-like_dom_sf"/>
</dbReference>
<dbReference type="PANTHER" id="PTHR19211">
    <property type="entry name" value="ATP-BINDING TRANSPORT PROTEIN-RELATED"/>
    <property type="match status" value="1"/>
</dbReference>
<organism evidence="8 9">
    <name type="scientific">Symbiodinium microadriaticum</name>
    <name type="common">Dinoflagellate</name>
    <name type="synonym">Zooxanthella microadriatica</name>
    <dbReference type="NCBI Taxonomy" id="2951"/>
    <lineage>
        <taxon>Eukaryota</taxon>
        <taxon>Sar</taxon>
        <taxon>Alveolata</taxon>
        <taxon>Dinophyceae</taxon>
        <taxon>Suessiales</taxon>
        <taxon>Symbiodiniaceae</taxon>
        <taxon>Symbiodinium</taxon>
    </lineage>
</organism>
<keyword evidence="2" id="KW-0677">Repeat</keyword>
<dbReference type="PANTHER" id="PTHR19211:SF14">
    <property type="entry name" value="ATP-BINDING CASSETTE SUB-FAMILY F MEMBER 1"/>
    <property type="match status" value="1"/>
</dbReference>
<dbReference type="PROSITE" id="PS50829">
    <property type="entry name" value="GYF"/>
    <property type="match status" value="1"/>
</dbReference>
<feature type="domain" description="GYF" evidence="5">
    <location>
        <begin position="953"/>
        <end position="1001"/>
    </location>
</feature>
<dbReference type="GO" id="GO:0005524">
    <property type="term" value="F:ATP binding"/>
    <property type="evidence" value="ECO:0007669"/>
    <property type="project" value="InterPro"/>
</dbReference>
<dbReference type="Proteomes" id="UP000186817">
    <property type="component" value="Unassembled WGS sequence"/>
</dbReference>
<evidence type="ECO:0000256" key="3">
    <source>
        <dbReference type="SAM" id="Coils"/>
    </source>
</evidence>
<sequence length="1012" mass="109057">MDAFGLPPNKALRTDGAFQNGGSSAGVPPELQALLQSLPPEAQAAAVAAAQALGIPAPAAAAPGSDPVTAVPAMSMSSPFPSVSGQAPTPRVIPPPQRMMQMGSNATEASLVPPGLMGLVPGGLRPAAEWNPAAQGKGAGAWGGKGGWMPPGTQGQLRAPGSAVPPRVIPARSDVKELAIMLATPMTSPAATPVGLGGGYREKDEVLLGRVPPMQKELARSKVLVDLAEEPHAGHRFVFPLPGPLTGVATRGKAILRMCGVTYQYPEQPHPAVRNAELSVSQASRVALMGPMGSGRSTLLQVLSGRLLPTQGAVQRVLGARVAYVCKHSLQRFGQFKDATAMQYMFWRFADHRDKESLAVSSDVLAPEDRARRKERWHLDRATGLPQLGEGPEGTADADIQLVPEAACDRRCDAAGALEYQVKWVQQEQKTWVKKELLIEMGYRSLVQLEDDWQASSALAVKELTRDNVQSHLARFQVDASACQLPMGRLSRSMKIRIVLAAALWQHPHILILDELADYMDVEDIQGLRSALDHFAGGVILVSSNEQLCNDFANEKWFMDDGVLHIEGTFKGDIHCSAKTAVTPSEAARQHIADIERRMREHRRKPLTDKELWQLEDELHELKEELLLNDVMLQDPEDDDAYAISGLGSVIDEQLAEILLEEFGADLKNFRQAQRDFNLKLSLLVEERPGEDPALDLLGFVAYKTWGPPVPGVSVGAVGIADKHRGKGYGRQLMKVAEDRAALLGIATAEGFRPGEVRLRSLASAVRFYERLGYERVEEDEDEAKHTPACPDPERHAGEVDEDDDDGPCVPMVRKCAPPSPPTLMKMGPLVSPKQAPWCPKLSRALEDGPTWPSLDQHLSFLGQVRTVARAAEQTVVLLSDFEYRRGGRPSRAAVEAASQVGGHGLPAAFSAGSVASVASTSLSSGLKRPAPGTGPSAAASAPSVEEAAPVEERQWFYKDAAGRQQGPYPSSVMARWSRSGAFPPETLVRSEDEADFSELGNGMRLTLASLK</sequence>
<evidence type="ECO:0000259" key="6">
    <source>
        <dbReference type="PROSITE" id="PS50893"/>
    </source>
</evidence>
<keyword evidence="1" id="KW-0963">Cytoplasm</keyword>
<dbReference type="SUPFAM" id="SSF55277">
    <property type="entry name" value="GYF domain"/>
    <property type="match status" value="1"/>
</dbReference>
<reference evidence="8 9" key="1">
    <citation type="submission" date="2016-02" db="EMBL/GenBank/DDBJ databases">
        <title>Genome analysis of coral dinoflagellate symbionts highlights evolutionary adaptations to a symbiotic lifestyle.</title>
        <authorList>
            <person name="Aranda M."/>
            <person name="Li Y."/>
            <person name="Liew Y.J."/>
            <person name="Baumgarten S."/>
            <person name="Simakov O."/>
            <person name="Wilson M."/>
            <person name="Piel J."/>
            <person name="Ashoor H."/>
            <person name="Bougouffa S."/>
            <person name="Bajic V.B."/>
            <person name="Ryu T."/>
            <person name="Ravasi T."/>
            <person name="Bayer T."/>
            <person name="Micklem G."/>
            <person name="Kim H."/>
            <person name="Bhak J."/>
            <person name="Lajeunesse T.C."/>
            <person name="Voolstra C.R."/>
        </authorList>
    </citation>
    <scope>NUCLEOTIDE SEQUENCE [LARGE SCALE GENOMIC DNA]</scope>
    <source>
        <strain evidence="8 9">CCMP2467</strain>
    </source>
</reference>
<evidence type="ECO:0000256" key="4">
    <source>
        <dbReference type="SAM" id="MobiDB-lite"/>
    </source>
</evidence>
<name>A0A1Q9DL95_SYMMI</name>
<evidence type="ECO:0000259" key="7">
    <source>
        <dbReference type="PROSITE" id="PS51186"/>
    </source>
</evidence>
<accession>A0A1Q9DL95</accession>
<dbReference type="Gene3D" id="3.30.1490.40">
    <property type="match status" value="1"/>
</dbReference>
<feature type="domain" description="N-acetyltransferase" evidence="7">
    <location>
        <begin position="642"/>
        <end position="793"/>
    </location>
</feature>
<dbReference type="Pfam" id="PF00005">
    <property type="entry name" value="ABC_tran"/>
    <property type="match status" value="1"/>
</dbReference>
<dbReference type="Gene3D" id="3.40.630.30">
    <property type="match status" value="1"/>
</dbReference>
<gene>
    <name evidence="8" type="primary">NEW1</name>
    <name evidence="8" type="ORF">AK812_SmicGene21894</name>
</gene>
<dbReference type="SUPFAM" id="SSF55729">
    <property type="entry name" value="Acyl-CoA N-acyltransferases (Nat)"/>
    <property type="match status" value="1"/>
</dbReference>
<dbReference type="InterPro" id="IPR050611">
    <property type="entry name" value="ABCF"/>
</dbReference>
<dbReference type="InterPro" id="IPR003169">
    <property type="entry name" value="GYF"/>
</dbReference>
<dbReference type="InterPro" id="IPR016181">
    <property type="entry name" value="Acyl_CoA_acyltransferase"/>
</dbReference>
<dbReference type="GO" id="GO:0016747">
    <property type="term" value="F:acyltransferase activity, transferring groups other than amino-acyl groups"/>
    <property type="evidence" value="ECO:0007669"/>
    <property type="project" value="InterPro"/>
</dbReference>
<dbReference type="SMART" id="SM00444">
    <property type="entry name" value="GYF"/>
    <property type="match status" value="1"/>
</dbReference>
<feature type="domain" description="ABC transporter" evidence="6">
    <location>
        <begin position="256"/>
        <end position="586"/>
    </location>
</feature>
<dbReference type="InterPro" id="IPR027417">
    <property type="entry name" value="P-loop_NTPase"/>
</dbReference>
<evidence type="ECO:0000259" key="5">
    <source>
        <dbReference type="PROSITE" id="PS50829"/>
    </source>
</evidence>
<keyword evidence="3" id="KW-0175">Coiled coil</keyword>
<dbReference type="SUPFAM" id="SSF52540">
    <property type="entry name" value="P-loop containing nucleoside triphosphate hydrolases"/>
    <property type="match status" value="1"/>
</dbReference>
<evidence type="ECO:0000313" key="8">
    <source>
        <dbReference type="EMBL" id="OLP95947.1"/>
    </source>
</evidence>
<feature type="region of interest" description="Disordered" evidence="4">
    <location>
        <begin position="132"/>
        <end position="166"/>
    </location>
</feature>
<feature type="region of interest" description="Disordered" evidence="4">
    <location>
        <begin position="1"/>
        <end position="25"/>
    </location>
</feature>
<dbReference type="InterPro" id="IPR000182">
    <property type="entry name" value="GNAT_dom"/>
</dbReference>
<dbReference type="Gene3D" id="2.40.50.990">
    <property type="match status" value="1"/>
</dbReference>
<evidence type="ECO:0000256" key="2">
    <source>
        <dbReference type="ARBA" id="ARBA00022737"/>
    </source>
</evidence>
<dbReference type="Pfam" id="PF02213">
    <property type="entry name" value="GYF"/>
    <property type="match status" value="1"/>
</dbReference>
<feature type="region of interest" description="Disordered" evidence="4">
    <location>
        <begin position="924"/>
        <end position="946"/>
    </location>
</feature>
<evidence type="ECO:0000256" key="1">
    <source>
        <dbReference type="ARBA" id="ARBA00022490"/>
    </source>
</evidence>
<dbReference type="AlphaFoldDB" id="A0A1Q9DL95"/>
<dbReference type="InterPro" id="IPR003439">
    <property type="entry name" value="ABC_transporter-like_ATP-bd"/>
</dbReference>
<protein>
    <submittedName>
        <fullName evidence="8">[NU+] prion formation protein 1</fullName>
    </submittedName>
</protein>
<feature type="region of interest" description="Disordered" evidence="4">
    <location>
        <begin position="778"/>
        <end position="807"/>
    </location>
</feature>
<dbReference type="OrthoDB" id="417671at2759"/>
<dbReference type="InterPro" id="IPR047038">
    <property type="entry name" value="eEF3_chromodomain-like_sf"/>
</dbReference>
<dbReference type="EMBL" id="LSRX01000485">
    <property type="protein sequence ID" value="OLP95947.1"/>
    <property type="molecule type" value="Genomic_DNA"/>
</dbReference>
<dbReference type="PROSITE" id="PS50893">
    <property type="entry name" value="ABC_TRANSPORTER_2"/>
    <property type="match status" value="1"/>
</dbReference>
<dbReference type="Gene3D" id="3.40.50.300">
    <property type="entry name" value="P-loop containing nucleotide triphosphate hydrolases"/>
    <property type="match status" value="1"/>
</dbReference>
<evidence type="ECO:0000313" key="9">
    <source>
        <dbReference type="Proteomes" id="UP000186817"/>
    </source>
</evidence>
<comment type="caution">
    <text evidence="8">The sequence shown here is derived from an EMBL/GenBank/DDBJ whole genome shotgun (WGS) entry which is preliminary data.</text>
</comment>
<keyword evidence="9" id="KW-1185">Reference proteome</keyword>
<keyword evidence="8" id="KW-0034">Amyloid</keyword>
<keyword evidence="8" id="KW-0640">Prion</keyword>
<dbReference type="CDD" id="cd04301">
    <property type="entry name" value="NAT_SF"/>
    <property type="match status" value="1"/>
</dbReference>
<dbReference type="GO" id="GO:0016887">
    <property type="term" value="F:ATP hydrolysis activity"/>
    <property type="evidence" value="ECO:0007669"/>
    <property type="project" value="InterPro"/>
</dbReference>
<dbReference type="PROSITE" id="PS51186">
    <property type="entry name" value="GNAT"/>
    <property type="match status" value="1"/>
</dbReference>
<dbReference type="Pfam" id="PF13508">
    <property type="entry name" value="Acetyltransf_7"/>
    <property type="match status" value="1"/>
</dbReference>
<feature type="compositionally biased region" description="Low complexity" evidence="4">
    <location>
        <begin position="936"/>
        <end position="946"/>
    </location>
</feature>
<feature type="coiled-coil region" evidence="3">
    <location>
        <begin position="585"/>
        <end position="625"/>
    </location>
</feature>
<feature type="compositionally biased region" description="Gly residues" evidence="4">
    <location>
        <begin position="137"/>
        <end position="149"/>
    </location>
</feature>